<evidence type="ECO:0000313" key="7">
    <source>
        <dbReference type="Proteomes" id="UP000199570"/>
    </source>
</evidence>
<evidence type="ECO:0000259" key="5">
    <source>
        <dbReference type="PROSITE" id="PS51898"/>
    </source>
</evidence>
<proteinExistence type="inferred from homology"/>
<evidence type="ECO:0000256" key="3">
    <source>
        <dbReference type="ARBA" id="ARBA00023125"/>
    </source>
</evidence>
<dbReference type="Proteomes" id="UP000199570">
    <property type="component" value="Unassembled WGS sequence"/>
</dbReference>
<feature type="domain" description="Tyr recombinase" evidence="5">
    <location>
        <begin position="163"/>
        <end position="381"/>
    </location>
</feature>
<dbReference type="Gene3D" id="1.10.443.10">
    <property type="entry name" value="Intergrase catalytic core"/>
    <property type="match status" value="1"/>
</dbReference>
<evidence type="ECO:0000256" key="4">
    <source>
        <dbReference type="ARBA" id="ARBA00023172"/>
    </source>
</evidence>
<protein>
    <submittedName>
        <fullName evidence="6">Integrase/recombinase XerC</fullName>
    </submittedName>
</protein>
<evidence type="ECO:0000256" key="1">
    <source>
        <dbReference type="ARBA" id="ARBA00008857"/>
    </source>
</evidence>
<dbReference type="PANTHER" id="PTHR30349">
    <property type="entry name" value="PHAGE INTEGRASE-RELATED"/>
    <property type="match status" value="1"/>
</dbReference>
<keyword evidence="2" id="KW-0229">DNA integration</keyword>
<organism evidence="6 7">
    <name type="scientific">Pseudomonas moorei</name>
    <dbReference type="NCBI Taxonomy" id="395599"/>
    <lineage>
        <taxon>Bacteria</taxon>
        <taxon>Pseudomonadati</taxon>
        <taxon>Pseudomonadota</taxon>
        <taxon>Gammaproteobacteria</taxon>
        <taxon>Pseudomonadales</taxon>
        <taxon>Pseudomonadaceae</taxon>
        <taxon>Pseudomonas</taxon>
    </lineage>
</organism>
<keyword evidence="4" id="KW-0233">DNA recombination</keyword>
<dbReference type="InterPro" id="IPR050090">
    <property type="entry name" value="Tyrosine_recombinase_XerCD"/>
</dbReference>
<dbReference type="GO" id="GO:0006310">
    <property type="term" value="P:DNA recombination"/>
    <property type="evidence" value="ECO:0007669"/>
    <property type="project" value="UniProtKB-KW"/>
</dbReference>
<dbReference type="PROSITE" id="PS51898">
    <property type="entry name" value="TYR_RECOMBINASE"/>
    <property type="match status" value="1"/>
</dbReference>
<dbReference type="EMBL" id="FNKJ01000003">
    <property type="protein sequence ID" value="SDR35529.1"/>
    <property type="molecule type" value="Genomic_DNA"/>
</dbReference>
<reference evidence="7" key="1">
    <citation type="submission" date="2016-10" db="EMBL/GenBank/DDBJ databases">
        <authorList>
            <person name="Varghese N."/>
            <person name="Submissions S."/>
        </authorList>
    </citation>
    <scope>NUCLEOTIDE SEQUENCE [LARGE SCALE GENOMIC DNA]</scope>
    <source>
        <strain evidence="7">BS3775</strain>
    </source>
</reference>
<gene>
    <name evidence="6" type="ORF">SAMN04490195_5231</name>
</gene>
<name>A0A1H1ID94_9PSED</name>
<keyword evidence="3" id="KW-0238">DNA-binding</keyword>
<dbReference type="SUPFAM" id="SSF56349">
    <property type="entry name" value="DNA breaking-rejoining enzymes"/>
    <property type="match status" value="1"/>
</dbReference>
<dbReference type="RefSeq" id="WP_245706726.1">
    <property type="nucleotide sequence ID" value="NZ_FNKJ01000003.1"/>
</dbReference>
<sequence length="410" mass="46566">MKVVAARAEVLDLGESLLNEIELTTEGVVQVTGAGVFDDDERLMPRISDFLSERAATDLLSIKSVKTYGHNLGYILEYLKSRPDFRSTERDEAFVEAGTHVFREYFKLLLEDQDLEGNTARNRDATLMSFMGNYLCKSVDGRAPFRASNPYDHGLLTPAPKAKLIKGCDTEELMALIEASPYERERCLLQFIFDAGLRRSEVEFVTLQNVLDALKFSRAQFISQDDLPPLHVDYCPIYINGSKGRGNEKKARYSIVSRATLQRIKRYHDSILYRTYSRKYGKATDTPAFFNTEGEAFSPRAVSSLLERLSERAILTSKLSRPVSPHKLRHGNAYAILSSPDLGADYMERLTIAQKSLGHAHFSTTEKYNQIAMDLHRKMMDDNAITVTRAQEMEALIQKTWLRIRPADRK</sequence>
<evidence type="ECO:0000313" key="6">
    <source>
        <dbReference type="EMBL" id="SDR35529.1"/>
    </source>
</evidence>
<dbReference type="GO" id="GO:0003677">
    <property type="term" value="F:DNA binding"/>
    <property type="evidence" value="ECO:0007669"/>
    <property type="project" value="UniProtKB-KW"/>
</dbReference>
<dbReference type="InterPro" id="IPR013762">
    <property type="entry name" value="Integrase-like_cat_sf"/>
</dbReference>
<dbReference type="AlphaFoldDB" id="A0A1H1ID94"/>
<dbReference type="InterPro" id="IPR002104">
    <property type="entry name" value="Integrase_catalytic"/>
</dbReference>
<keyword evidence="7" id="KW-1185">Reference proteome</keyword>
<dbReference type="PANTHER" id="PTHR30349:SF41">
    <property type="entry name" value="INTEGRASE_RECOMBINASE PROTEIN MJ0367-RELATED"/>
    <property type="match status" value="1"/>
</dbReference>
<evidence type="ECO:0000256" key="2">
    <source>
        <dbReference type="ARBA" id="ARBA00022908"/>
    </source>
</evidence>
<dbReference type="Pfam" id="PF00589">
    <property type="entry name" value="Phage_integrase"/>
    <property type="match status" value="1"/>
</dbReference>
<accession>A0A1H1ID94</accession>
<dbReference type="GO" id="GO:0015074">
    <property type="term" value="P:DNA integration"/>
    <property type="evidence" value="ECO:0007669"/>
    <property type="project" value="UniProtKB-KW"/>
</dbReference>
<comment type="similarity">
    <text evidence="1">Belongs to the 'phage' integrase family.</text>
</comment>
<dbReference type="InterPro" id="IPR011010">
    <property type="entry name" value="DNA_brk_join_enz"/>
</dbReference>